<comment type="function">
    <text evidence="1 9">May be involved in recombinational repair of damaged DNA.</text>
</comment>
<keyword evidence="4" id="KW-0547">Nucleotide-binding</keyword>
<accession>A0ABN2NGV4</accession>
<dbReference type="Proteomes" id="UP001500449">
    <property type="component" value="Unassembled WGS sequence"/>
</dbReference>
<evidence type="ECO:0000313" key="11">
    <source>
        <dbReference type="EMBL" id="GAA1867487.1"/>
    </source>
</evidence>
<dbReference type="EMBL" id="BAAAQK010000022">
    <property type="protein sequence ID" value="GAA1867487.1"/>
    <property type="molecule type" value="Genomic_DNA"/>
</dbReference>
<organism evidence="11 12">
    <name type="scientific">Pseudonocardia ailaonensis</name>
    <dbReference type="NCBI Taxonomy" id="367279"/>
    <lineage>
        <taxon>Bacteria</taxon>
        <taxon>Bacillati</taxon>
        <taxon>Actinomycetota</taxon>
        <taxon>Actinomycetes</taxon>
        <taxon>Pseudonocardiales</taxon>
        <taxon>Pseudonocardiaceae</taxon>
        <taxon>Pseudonocardia</taxon>
    </lineage>
</organism>
<evidence type="ECO:0000256" key="3">
    <source>
        <dbReference type="ARBA" id="ARBA00021315"/>
    </source>
</evidence>
<gene>
    <name evidence="11" type="primary">recN</name>
    <name evidence="11" type="ORF">GCM10009836_54890</name>
</gene>
<protein>
    <recommendedName>
        <fullName evidence="3 9">DNA repair protein RecN</fullName>
    </recommendedName>
    <alternativeName>
        <fullName evidence="8 9">Recombination protein N</fullName>
    </alternativeName>
</protein>
<dbReference type="SUPFAM" id="SSF52540">
    <property type="entry name" value="P-loop containing nucleoside triphosphate hydrolases"/>
    <property type="match status" value="2"/>
</dbReference>
<evidence type="ECO:0000256" key="9">
    <source>
        <dbReference type="PIRNR" id="PIRNR003128"/>
    </source>
</evidence>
<dbReference type="InterPro" id="IPR027417">
    <property type="entry name" value="P-loop_NTPase"/>
</dbReference>
<comment type="caution">
    <text evidence="11">The sequence shown here is derived from an EMBL/GenBank/DDBJ whole genome shotgun (WGS) entry which is preliminary data.</text>
</comment>
<dbReference type="RefSeq" id="WP_344423194.1">
    <property type="nucleotide sequence ID" value="NZ_BAAAQK010000022.1"/>
</dbReference>
<dbReference type="NCBIfam" id="TIGR00634">
    <property type="entry name" value="recN"/>
    <property type="match status" value="1"/>
</dbReference>
<evidence type="ECO:0000256" key="1">
    <source>
        <dbReference type="ARBA" id="ARBA00003618"/>
    </source>
</evidence>
<evidence type="ECO:0000256" key="7">
    <source>
        <dbReference type="ARBA" id="ARBA00023204"/>
    </source>
</evidence>
<dbReference type="InterPro" id="IPR003395">
    <property type="entry name" value="RecF/RecN/SMC_N"/>
</dbReference>
<keyword evidence="7 9" id="KW-0234">DNA repair</keyword>
<dbReference type="PANTHER" id="PTHR11059">
    <property type="entry name" value="DNA REPAIR PROTEIN RECN"/>
    <property type="match status" value="1"/>
</dbReference>
<keyword evidence="12" id="KW-1185">Reference proteome</keyword>
<dbReference type="PIRSF" id="PIRSF003128">
    <property type="entry name" value="RecN"/>
    <property type="match status" value="1"/>
</dbReference>
<name>A0ABN2NGV4_9PSEU</name>
<sequence length="590" mass="61828">MLAEMRIQGLGVIEDATLELDPGLTVLTGETGAGKTMVVTGLSLLGGGRAEASRVAEGASRAVVEGRFERSGPAALELAEEVGAEPDEDGTLIAVRSVSADGRSRAHLGGRSVPVGVLGRLAEASLAVHGQNDQLRLLRPADQRALLDRYAGDAVGKPLAAYRETRAEWQTVCAELAERRDNARRLAQEADMLRLGLTEIEAVAPAPGEDRGLVEEAKRLAAADDLREAAGLAHGLLGGSDDGESPGAVGLAGEARNRLQSAGDPELAALDPRLQEALAVLADVAGELTGYLDRLDADPERLAHVLSRQAELKALTRKYAADIDGVLEWAGRAQERLAGLDTSDEALAALTARRDALATDLAGHASALTAARTEAAARLAKDTTAELGGLAMKDAELHVSIAPRTASGPDAAEALRVGTVLLVAGSDGVDEVELRLVPHPGSAPQPLHKGASGGELSRVMLALEVALAGTDPVPTMVFDEVDAGVGGRAAVEIGRRLARLALRHQVIVVTHLPQVAAYADRHLVVQKKRGEGITRSSVRSLPDGERIVELARMLAGLDDTDTGRAHAEELLGAARKHREEDRKPPRKRRS</sequence>
<dbReference type="InterPro" id="IPR004604">
    <property type="entry name" value="DNA_recomb/repair_RecN"/>
</dbReference>
<evidence type="ECO:0000256" key="6">
    <source>
        <dbReference type="ARBA" id="ARBA00022840"/>
    </source>
</evidence>
<dbReference type="Pfam" id="PF02463">
    <property type="entry name" value="SMC_N"/>
    <property type="match status" value="1"/>
</dbReference>
<comment type="similarity">
    <text evidence="2 9">Belongs to the RecN family.</text>
</comment>
<evidence type="ECO:0000256" key="8">
    <source>
        <dbReference type="ARBA" id="ARBA00033408"/>
    </source>
</evidence>
<dbReference type="Gene3D" id="3.40.50.300">
    <property type="entry name" value="P-loop containing nucleotide triphosphate hydrolases"/>
    <property type="match status" value="2"/>
</dbReference>
<keyword evidence="5 9" id="KW-0227">DNA damage</keyword>
<dbReference type="CDD" id="cd03241">
    <property type="entry name" value="ABC_RecN"/>
    <property type="match status" value="1"/>
</dbReference>
<evidence type="ECO:0000256" key="5">
    <source>
        <dbReference type="ARBA" id="ARBA00022763"/>
    </source>
</evidence>
<reference evidence="11 12" key="1">
    <citation type="journal article" date="2019" name="Int. J. Syst. Evol. Microbiol.">
        <title>The Global Catalogue of Microorganisms (GCM) 10K type strain sequencing project: providing services to taxonomists for standard genome sequencing and annotation.</title>
        <authorList>
            <consortium name="The Broad Institute Genomics Platform"/>
            <consortium name="The Broad Institute Genome Sequencing Center for Infectious Disease"/>
            <person name="Wu L."/>
            <person name="Ma J."/>
        </authorList>
    </citation>
    <scope>NUCLEOTIDE SEQUENCE [LARGE SCALE GENOMIC DNA]</scope>
    <source>
        <strain evidence="11 12">JCM 16009</strain>
    </source>
</reference>
<feature type="domain" description="RecF/RecN/SMC N-terminal" evidence="10">
    <location>
        <begin position="3"/>
        <end position="529"/>
    </location>
</feature>
<dbReference type="PANTHER" id="PTHR11059:SF0">
    <property type="entry name" value="DNA REPAIR PROTEIN RECN"/>
    <property type="match status" value="1"/>
</dbReference>
<evidence type="ECO:0000256" key="4">
    <source>
        <dbReference type="ARBA" id="ARBA00022741"/>
    </source>
</evidence>
<keyword evidence="6" id="KW-0067">ATP-binding</keyword>
<proteinExistence type="inferred from homology"/>
<evidence type="ECO:0000259" key="10">
    <source>
        <dbReference type="Pfam" id="PF02463"/>
    </source>
</evidence>
<evidence type="ECO:0000256" key="2">
    <source>
        <dbReference type="ARBA" id="ARBA00009441"/>
    </source>
</evidence>
<evidence type="ECO:0000313" key="12">
    <source>
        <dbReference type="Proteomes" id="UP001500449"/>
    </source>
</evidence>